<sequence>MTRVIVVDDQAVVREGLVLLLGLLPGIEVAGSAGDGAAALRLVEEQRPDVVLMDLRMPRMDGVEATGRIRSAYPDTQVVVLTTYSDDESVFAALRAGARGFLTKDADSDEIARAVATVMRGDAQLDPTVQRRLLDTMSPPQPEPPVHPSVPDVRRTPGREDRRQATSAGRLPDEAAPGLPRRTDGDPAARAVGKRSLPDGLTSREADVLALIADGLSNAEIAARLYITEATVKTHINNLFAKARLRDRAQAVTYAYRCGLAHPGQAPEPPR</sequence>
<dbReference type="InterPro" id="IPR039420">
    <property type="entry name" value="WalR-like"/>
</dbReference>
<dbReference type="CDD" id="cd17535">
    <property type="entry name" value="REC_NarL-like"/>
    <property type="match status" value="1"/>
</dbReference>
<keyword evidence="10" id="KW-1185">Reference proteome</keyword>
<accession>A0A931A9P2</accession>
<keyword evidence="1 5" id="KW-0597">Phosphoprotein</keyword>
<dbReference type="Pfam" id="PF00072">
    <property type="entry name" value="Response_reg"/>
    <property type="match status" value="1"/>
</dbReference>
<dbReference type="SUPFAM" id="SSF46894">
    <property type="entry name" value="C-terminal effector domain of the bipartite response regulators"/>
    <property type="match status" value="1"/>
</dbReference>
<dbReference type="InterPro" id="IPR000792">
    <property type="entry name" value="Tscrpt_reg_LuxR_C"/>
</dbReference>
<dbReference type="PROSITE" id="PS50043">
    <property type="entry name" value="HTH_LUXR_2"/>
    <property type="match status" value="1"/>
</dbReference>
<dbReference type="Gene3D" id="1.10.10.10">
    <property type="entry name" value="Winged helix-like DNA-binding domain superfamily/Winged helix DNA-binding domain"/>
    <property type="match status" value="1"/>
</dbReference>
<comment type="caution">
    <text evidence="9">The sequence shown here is derived from an EMBL/GenBank/DDBJ whole genome shotgun (WGS) entry which is preliminary data.</text>
</comment>
<feature type="modified residue" description="4-aspartylphosphate" evidence="5">
    <location>
        <position position="54"/>
    </location>
</feature>
<gene>
    <name evidence="9" type="ORF">ITP53_06395</name>
</gene>
<feature type="region of interest" description="Disordered" evidence="6">
    <location>
        <begin position="134"/>
        <end position="199"/>
    </location>
</feature>
<dbReference type="PROSITE" id="PS50110">
    <property type="entry name" value="RESPONSE_REGULATORY"/>
    <property type="match status" value="1"/>
</dbReference>
<dbReference type="PRINTS" id="PR00038">
    <property type="entry name" value="HTHLUXR"/>
</dbReference>
<keyword evidence="4" id="KW-0804">Transcription</keyword>
<name>A0A931A9P2_9ACTN</name>
<dbReference type="CDD" id="cd06170">
    <property type="entry name" value="LuxR_C_like"/>
    <property type="match status" value="1"/>
</dbReference>
<dbReference type="AlphaFoldDB" id="A0A931A9P2"/>
<proteinExistence type="predicted"/>
<evidence type="ECO:0000313" key="10">
    <source>
        <dbReference type="Proteomes" id="UP000605361"/>
    </source>
</evidence>
<dbReference type="Pfam" id="PF00196">
    <property type="entry name" value="GerE"/>
    <property type="match status" value="1"/>
</dbReference>
<keyword evidence="2" id="KW-0805">Transcription regulation</keyword>
<evidence type="ECO:0000256" key="2">
    <source>
        <dbReference type="ARBA" id="ARBA00023015"/>
    </source>
</evidence>
<dbReference type="PROSITE" id="PS00622">
    <property type="entry name" value="HTH_LUXR_1"/>
    <property type="match status" value="1"/>
</dbReference>
<evidence type="ECO:0000256" key="3">
    <source>
        <dbReference type="ARBA" id="ARBA00023125"/>
    </source>
</evidence>
<evidence type="ECO:0000256" key="6">
    <source>
        <dbReference type="SAM" id="MobiDB-lite"/>
    </source>
</evidence>
<evidence type="ECO:0000256" key="4">
    <source>
        <dbReference type="ARBA" id="ARBA00023163"/>
    </source>
</evidence>
<dbReference type="PANTHER" id="PTHR43214:SF24">
    <property type="entry name" value="TRANSCRIPTIONAL REGULATORY PROTEIN NARL-RELATED"/>
    <property type="match status" value="1"/>
</dbReference>
<reference evidence="9" key="1">
    <citation type="submission" date="2020-11" db="EMBL/GenBank/DDBJ databases">
        <title>Whole-genome analyses of Nonomuraea sp. K274.</title>
        <authorList>
            <person name="Veyisoglu A."/>
        </authorList>
    </citation>
    <scope>NUCLEOTIDE SEQUENCE</scope>
    <source>
        <strain evidence="9">K274</strain>
    </source>
</reference>
<dbReference type="SMART" id="SM00421">
    <property type="entry name" value="HTH_LUXR"/>
    <property type="match status" value="1"/>
</dbReference>
<evidence type="ECO:0000259" key="8">
    <source>
        <dbReference type="PROSITE" id="PS50110"/>
    </source>
</evidence>
<dbReference type="SUPFAM" id="SSF52172">
    <property type="entry name" value="CheY-like"/>
    <property type="match status" value="1"/>
</dbReference>
<evidence type="ECO:0000256" key="5">
    <source>
        <dbReference type="PROSITE-ProRule" id="PRU00169"/>
    </source>
</evidence>
<feature type="compositionally biased region" description="Pro residues" evidence="6">
    <location>
        <begin position="139"/>
        <end position="148"/>
    </location>
</feature>
<organism evidence="9 10">
    <name type="scientific">Nonomuraea cypriaca</name>
    <dbReference type="NCBI Taxonomy" id="1187855"/>
    <lineage>
        <taxon>Bacteria</taxon>
        <taxon>Bacillati</taxon>
        <taxon>Actinomycetota</taxon>
        <taxon>Actinomycetes</taxon>
        <taxon>Streptosporangiales</taxon>
        <taxon>Streptosporangiaceae</taxon>
        <taxon>Nonomuraea</taxon>
    </lineage>
</organism>
<dbReference type="InterPro" id="IPR001789">
    <property type="entry name" value="Sig_transdc_resp-reg_receiver"/>
</dbReference>
<dbReference type="GO" id="GO:0000160">
    <property type="term" value="P:phosphorelay signal transduction system"/>
    <property type="evidence" value="ECO:0007669"/>
    <property type="project" value="InterPro"/>
</dbReference>
<dbReference type="GO" id="GO:0003677">
    <property type="term" value="F:DNA binding"/>
    <property type="evidence" value="ECO:0007669"/>
    <property type="project" value="UniProtKB-KW"/>
</dbReference>
<protein>
    <submittedName>
        <fullName evidence="9">Response regulator transcription factor</fullName>
    </submittedName>
</protein>
<dbReference type="InterPro" id="IPR016032">
    <property type="entry name" value="Sig_transdc_resp-reg_C-effctor"/>
</dbReference>
<feature type="compositionally biased region" description="Basic and acidic residues" evidence="6">
    <location>
        <begin position="152"/>
        <end position="164"/>
    </location>
</feature>
<dbReference type="InterPro" id="IPR011006">
    <property type="entry name" value="CheY-like_superfamily"/>
</dbReference>
<feature type="domain" description="Response regulatory" evidence="8">
    <location>
        <begin position="3"/>
        <end position="119"/>
    </location>
</feature>
<keyword evidence="3" id="KW-0238">DNA-binding</keyword>
<dbReference type="InterPro" id="IPR036388">
    <property type="entry name" value="WH-like_DNA-bd_sf"/>
</dbReference>
<evidence type="ECO:0000256" key="1">
    <source>
        <dbReference type="ARBA" id="ARBA00022553"/>
    </source>
</evidence>
<dbReference type="InterPro" id="IPR058245">
    <property type="entry name" value="NreC/VraR/RcsB-like_REC"/>
</dbReference>
<evidence type="ECO:0000313" key="9">
    <source>
        <dbReference type="EMBL" id="MBF8185372.1"/>
    </source>
</evidence>
<dbReference type="Proteomes" id="UP000605361">
    <property type="component" value="Unassembled WGS sequence"/>
</dbReference>
<dbReference type="SMART" id="SM00448">
    <property type="entry name" value="REC"/>
    <property type="match status" value="1"/>
</dbReference>
<dbReference type="EMBL" id="JADOGI010000012">
    <property type="protein sequence ID" value="MBF8185372.1"/>
    <property type="molecule type" value="Genomic_DNA"/>
</dbReference>
<feature type="domain" description="HTH luxR-type" evidence="7">
    <location>
        <begin position="194"/>
        <end position="259"/>
    </location>
</feature>
<dbReference type="GO" id="GO:0006355">
    <property type="term" value="P:regulation of DNA-templated transcription"/>
    <property type="evidence" value="ECO:0007669"/>
    <property type="project" value="InterPro"/>
</dbReference>
<dbReference type="Gene3D" id="3.40.50.2300">
    <property type="match status" value="1"/>
</dbReference>
<dbReference type="PANTHER" id="PTHR43214">
    <property type="entry name" value="TWO-COMPONENT RESPONSE REGULATOR"/>
    <property type="match status" value="1"/>
</dbReference>
<evidence type="ECO:0000259" key="7">
    <source>
        <dbReference type="PROSITE" id="PS50043"/>
    </source>
</evidence>